<feature type="compositionally biased region" description="Low complexity" evidence="1">
    <location>
        <begin position="193"/>
        <end position="206"/>
    </location>
</feature>
<feature type="region of interest" description="Disordered" evidence="1">
    <location>
        <begin position="41"/>
        <end position="63"/>
    </location>
</feature>
<evidence type="ECO:0000313" key="3">
    <source>
        <dbReference type="Proteomes" id="UP001341281"/>
    </source>
</evidence>
<sequence length="218" mass="23131">MVARSARSSPPPRLLPPSPRLPLPPGAPPYLSHAPPAMVAKFARSPPLPSPSSSSARPSQFRPDLPPAPLRRWPIAGFGACRLALAVISEWGVDMYLLILQEIASLRRLLASSENRSMTRVCSFHLLGDGDRVSDHPSAPLLYPCPLSHTNACAPKKNAGPPFLHAQRLLLCASASPSPPPHHPPRPSAVTGASSPSPRRLLSLSAPPLPPLPTDGVH</sequence>
<feature type="region of interest" description="Disordered" evidence="1">
    <location>
        <begin position="1"/>
        <end position="29"/>
    </location>
</feature>
<dbReference type="EMBL" id="CP144748">
    <property type="protein sequence ID" value="WVZ70334.1"/>
    <property type="molecule type" value="Genomic_DNA"/>
</dbReference>
<dbReference type="Proteomes" id="UP001341281">
    <property type="component" value="Chromosome 04"/>
</dbReference>
<accession>A0AAQ3TAK7</accession>
<name>A0AAQ3TAK7_PASNO</name>
<protein>
    <submittedName>
        <fullName evidence="2">Uncharacterized protein</fullName>
    </submittedName>
</protein>
<proteinExistence type="predicted"/>
<feature type="region of interest" description="Disordered" evidence="1">
    <location>
        <begin position="175"/>
        <end position="218"/>
    </location>
</feature>
<organism evidence="2 3">
    <name type="scientific">Paspalum notatum var. saurae</name>
    <dbReference type="NCBI Taxonomy" id="547442"/>
    <lineage>
        <taxon>Eukaryota</taxon>
        <taxon>Viridiplantae</taxon>
        <taxon>Streptophyta</taxon>
        <taxon>Embryophyta</taxon>
        <taxon>Tracheophyta</taxon>
        <taxon>Spermatophyta</taxon>
        <taxon>Magnoliopsida</taxon>
        <taxon>Liliopsida</taxon>
        <taxon>Poales</taxon>
        <taxon>Poaceae</taxon>
        <taxon>PACMAD clade</taxon>
        <taxon>Panicoideae</taxon>
        <taxon>Andropogonodae</taxon>
        <taxon>Paspaleae</taxon>
        <taxon>Paspalinae</taxon>
        <taxon>Paspalum</taxon>
    </lineage>
</organism>
<gene>
    <name evidence="2" type="ORF">U9M48_019009</name>
</gene>
<dbReference type="AlphaFoldDB" id="A0AAQ3TAK7"/>
<keyword evidence="3" id="KW-1185">Reference proteome</keyword>
<feature type="compositionally biased region" description="Pro residues" evidence="1">
    <location>
        <begin position="207"/>
        <end position="218"/>
    </location>
</feature>
<reference evidence="2 3" key="1">
    <citation type="submission" date="2024-02" db="EMBL/GenBank/DDBJ databases">
        <title>High-quality chromosome-scale genome assembly of Pensacola bahiagrass (Paspalum notatum Flugge var. saurae).</title>
        <authorList>
            <person name="Vega J.M."/>
            <person name="Podio M."/>
            <person name="Orjuela J."/>
            <person name="Siena L.A."/>
            <person name="Pessino S.C."/>
            <person name="Combes M.C."/>
            <person name="Mariac C."/>
            <person name="Albertini E."/>
            <person name="Pupilli F."/>
            <person name="Ortiz J.P.A."/>
            <person name="Leblanc O."/>
        </authorList>
    </citation>
    <scope>NUCLEOTIDE SEQUENCE [LARGE SCALE GENOMIC DNA]</scope>
    <source>
        <strain evidence="2">R1</strain>
        <tissue evidence="2">Leaf</tissue>
    </source>
</reference>
<evidence type="ECO:0000256" key="1">
    <source>
        <dbReference type="SAM" id="MobiDB-lite"/>
    </source>
</evidence>
<feature type="compositionally biased region" description="Pro residues" evidence="1">
    <location>
        <begin position="9"/>
        <end position="28"/>
    </location>
</feature>
<evidence type="ECO:0000313" key="2">
    <source>
        <dbReference type="EMBL" id="WVZ70334.1"/>
    </source>
</evidence>